<dbReference type="Gene3D" id="3.40.50.300">
    <property type="entry name" value="P-loop containing nucleotide triphosphate hydrolases"/>
    <property type="match status" value="1"/>
</dbReference>
<evidence type="ECO:0000256" key="5">
    <source>
        <dbReference type="ARBA" id="ARBA00022840"/>
    </source>
</evidence>
<keyword evidence="2" id="KW-0472">Membrane</keyword>
<dbReference type="KEGG" id="ovb:NB640_12545"/>
<dbReference type="PANTHER" id="PTHR43423">
    <property type="entry name" value="ABC TRANSPORTER I FAMILY MEMBER 17"/>
    <property type="match status" value="1"/>
</dbReference>
<evidence type="ECO:0000256" key="4">
    <source>
        <dbReference type="ARBA" id="ARBA00022741"/>
    </source>
</evidence>
<dbReference type="GO" id="GO:0016887">
    <property type="term" value="F:ATP hydrolysis activity"/>
    <property type="evidence" value="ECO:0007669"/>
    <property type="project" value="InterPro"/>
</dbReference>
<keyword evidence="1" id="KW-0813">Transport</keyword>
<evidence type="ECO:0000313" key="7">
    <source>
        <dbReference type="EMBL" id="WAW10027.1"/>
    </source>
</evidence>
<keyword evidence="4" id="KW-0547">Nucleotide-binding</keyword>
<dbReference type="InterPro" id="IPR027417">
    <property type="entry name" value="P-loop_NTPase"/>
</dbReference>
<evidence type="ECO:0000256" key="1">
    <source>
        <dbReference type="ARBA" id="ARBA00022448"/>
    </source>
</evidence>
<dbReference type="Proteomes" id="UP001156215">
    <property type="component" value="Chromosome"/>
</dbReference>
<evidence type="ECO:0000256" key="3">
    <source>
        <dbReference type="ARBA" id="ARBA00022592"/>
    </source>
</evidence>
<dbReference type="CDD" id="cd03260">
    <property type="entry name" value="ABC_PstB_phosphate_transporter"/>
    <property type="match status" value="1"/>
</dbReference>
<evidence type="ECO:0000313" key="8">
    <source>
        <dbReference type="Proteomes" id="UP001156215"/>
    </source>
</evidence>
<dbReference type="SUPFAM" id="SSF52540">
    <property type="entry name" value="P-loop containing nucleoside triphosphate hydrolases"/>
    <property type="match status" value="1"/>
</dbReference>
<evidence type="ECO:0000259" key="6">
    <source>
        <dbReference type="PROSITE" id="PS50893"/>
    </source>
</evidence>
<dbReference type="PROSITE" id="PS50893">
    <property type="entry name" value="ABC_TRANSPORTER_2"/>
    <property type="match status" value="1"/>
</dbReference>
<evidence type="ECO:0000256" key="2">
    <source>
        <dbReference type="ARBA" id="ARBA00022475"/>
    </source>
</evidence>
<dbReference type="GO" id="GO:0035435">
    <property type="term" value="P:phosphate ion transmembrane transport"/>
    <property type="evidence" value="ECO:0007669"/>
    <property type="project" value="InterPro"/>
</dbReference>
<dbReference type="Pfam" id="PF00005">
    <property type="entry name" value="ABC_tran"/>
    <property type="match status" value="1"/>
</dbReference>
<dbReference type="RefSeq" id="WP_269309030.1">
    <property type="nucleotide sequence ID" value="NZ_CP098242.1"/>
</dbReference>
<accession>A0A9E9LYS1</accession>
<keyword evidence="5 7" id="KW-0067">ATP-binding</keyword>
<dbReference type="EMBL" id="CP098242">
    <property type="protein sequence ID" value="WAW10027.1"/>
    <property type="molecule type" value="Genomic_DNA"/>
</dbReference>
<protein>
    <submittedName>
        <fullName evidence="7">Phosphate ABC transporter ATP-binding protein</fullName>
    </submittedName>
</protein>
<keyword evidence="3" id="KW-0592">Phosphate transport</keyword>
<proteinExistence type="predicted"/>
<dbReference type="GO" id="GO:0016020">
    <property type="term" value="C:membrane"/>
    <property type="evidence" value="ECO:0007669"/>
    <property type="project" value="InterPro"/>
</dbReference>
<dbReference type="SMART" id="SM00382">
    <property type="entry name" value="AAA"/>
    <property type="match status" value="1"/>
</dbReference>
<keyword evidence="8" id="KW-1185">Reference proteome</keyword>
<dbReference type="InterPro" id="IPR005670">
    <property type="entry name" value="PstB-like"/>
</dbReference>
<gene>
    <name evidence="7" type="ORF">NB640_12545</name>
</gene>
<dbReference type="GO" id="GO:0005315">
    <property type="term" value="F:phosphate transmembrane transporter activity"/>
    <property type="evidence" value="ECO:0007669"/>
    <property type="project" value="InterPro"/>
</dbReference>
<reference evidence="7" key="1">
    <citation type="journal article" date="2022" name="Front. Microbiol.">
        <title>New perspectives on an old grouping: The genomic and phenotypic variability of Oxalobacter formigenes and the implications for calcium oxalate stone prevention.</title>
        <authorList>
            <person name="Chmiel J.A."/>
            <person name="Carr C."/>
            <person name="Stuivenberg G.A."/>
            <person name="Venema R."/>
            <person name="Chanyi R.M."/>
            <person name="Al K.F."/>
            <person name="Giguere D."/>
            <person name="Say H."/>
            <person name="Akouris P.P."/>
            <person name="Dominguez Romero S.A."/>
            <person name="Kwong A."/>
            <person name="Tai V."/>
            <person name="Koval S.F."/>
            <person name="Razvi H."/>
            <person name="Bjazevic J."/>
            <person name="Burton J.P."/>
        </authorList>
    </citation>
    <scope>NUCLEOTIDE SEQUENCE</scope>
    <source>
        <strain evidence="7">WoOx3</strain>
    </source>
</reference>
<sequence length="252" mass="27866">MTSAAIRLEHLSVLFSGKPVIDDISLVIASGGPTFLLGRSGSGKTTLLRAINRLNECFPDCETRGKMSVQLGGEWVDAYGRDIPAETLRRRVGMVFQNPNVLPLSITRNISMPLEATLSLCTSENQDRIEQVLRDVHLWDEVKNRLSSPAATLSGGQQQRLCLARTLALQPEILLLDEPTASLDFKAARQIEDLLLELKARYTLVVVSHSLSQAHRLAEHVHVLHEGSRIETLPPDVFKDREALFAAMGELI</sequence>
<organism evidence="7 8">
    <name type="scientific">Oxalobacter vibrioformis</name>
    <dbReference type="NCBI Taxonomy" id="933080"/>
    <lineage>
        <taxon>Bacteria</taxon>
        <taxon>Pseudomonadati</taxon>
        <taxon>Pseudomonadota</taxon>
        <taxon>Betaproteobacteria</taxon>
        <taxon>Burkholderiales</taxon>
        <taxon>Oxalobacteraceae</taxon>
        <taxon>Oxalobacter</taxon>
    </lineage>
</organism>
<name>A0A9E9LYS1_9BURK</name>
<feature type="domain" description="ABC transporter" evidence="6">
    <location>
        <begin position="6"/>
        <end position="251"/>
    </location>
</feature>
<keyword evidence="2" id="KW-1003">Cell membrane</keyword>
<dbReference type="PANTHER" id="PTHR43423:SF1">
    <property type="entry name" value="ABC TRANSPORTER I FAMILY MEMBER 17"/>
    <property type="match status" value="1"/>
</dbReference>
<dbReference type="InterPro" id="IPR003593">
    <property type="entry name" value="AAA+_ATPase"/>
</dbReference>
<dbReference type="InterPro" id="IPR003439">
    <property type="entry name" value="ABC_transporter-like_ATP-bd"/>
</dbReference>
<dbReference type="InterPro" id="IPR017871">
    <property type="entry name" value="ABC_transporter-like_CS"/>
</dbReference>
<dbReference type="PROSITE" id="PS00211">
    <property type="entry name" value="ABC_TRANSPORTER_1"/>
    <property type="match status" value="1"/>
</dbReference>
<dbReference type="GO" id="GO:0005524">
    <property type="term" value="F:ATP binding"/>
    <property type="evidence" value="ECO:0007669"/>
    <property type="project" value="UniProtKB-KW"/>
</dbReference>
<dbReference type="AlphaFoldDB" id="A0A9E9LYS1"/>